<accession>A0A830FXI0</accession>
<keyword evidence="2 6" id="KW-0378">Hydrolase</keyword>
<dbReference type="InterPro" id="IPR032466">
    <property type="entry name" value="Metal_Hydrolase"/>
</dbReference>
<dbReference type="InterPro" id="IPR006680">
    <property type="entry name" value="Amidohydro-rel"/>
</dbReference>
<keyword evidence="3" id="KW-0862">Zinc</keyword>
<keyword evidence="1" id="KW-0479">Metal-binding</keyword>
<evidence type="ECO:0000259" key="4">
    <source>
        <dbReference type="Pfam" id="PF01979"/>
    </source>
</evidence>
<dbReference type="Pfam" id="PF01979">
    <property type="entry name" value="Amidohydro_1"/>
    <property type="match status" value="1"/>
</dbReference>
<dbReference type="InterPro" id="IPR011059">
    <property type="entry name" value="Metal-dep_hydrolase_composite"/>
</dbReference>
<dbReference type="OrthoDB" id="372084at2157"/>
<evidence type="ECO:0000313" key="8">
    <source>
        <dbReference type="Proteomes" id="UP000614609"/>
    </source>
</evidence>
<dbReference type="GO" id="GO:0019239">
    <property type="term" value="F:deaminase activity"/>
    <property type="evidence" value="ECO:0007669"/>
    <property type="project" value="UniProtKB-ARBA"/>
</dbReference>
<gene>
    <name evidence="6" type="ORF">GCM10009017_00700</name>
    <name evidence="7" type="ORF">J2752_000610</name>
</gene>
<reference evidence="6" key="1">
    <citation type="journal article" date="2014" name="Int. J. Syst. Evol. Microbiol.">
        <title>Complete genome sequence of Corynebacterium casei LMG S-19264T (=DSM 44701T), isolated from a smear-ripened cheese.</title>
        <authorList>
            <consortium name="US DOE Joint Genome Institute (JGI-PGF)"/>
            <person name="Walter F."/>
            <person name="Albersmeier A."/>
            <person name="Kalinowski J."/>
            <person name="Ruckert C."/>
        </authorList>
    </citation>
    <scope>NUCLEOTIDE SEQUENCE</scope>
    <source>
        <strain evidence="6">JCM 16108</strain>
    </source>
</reference>
<dbReference type="SUPFAM" id="SSF51338">
    <property type="entry name" value="Composite domain of metallo-dependent hydrolases"/>
    <property type="match status" value="1"/>
</dbReference>
<evidence type="ECO:0000313" key="6">
    <source>
        <dbReference type="EMBL" id="GGM54204.1"/>
    </source>
</evidence>
<dbReference type="CDD" id="cd01298">
    <property type="entry name" value="ATZ_TRZ_like"/>
    <property type="match status" value="1"/>
</dbReference>
<reference evidence="7" key="3">
    <citation type="submission" date="2021-03" db="EMBL/GenBank/DDBJ databases">
        <title>Genomic Encyclopedia of Type Strains, Phase IV (KMG-IV): sequencing the most valuable type-strain genomes for metagenomic binning, comparative biology and taxonomic classification.</title>
        <authorList>
            <person name="Goeker M."/>
        </authorList>
    </citation>
    <scope>NUCLEOTIDE SEQUENCE</scope>
    <source>
        <strain evidence="7">DSM 22443</strain>
    </source>
</reference>
<evidence type="ECO:0000256" key="3">
    <source>
        <dbReference type="ARBA" id="ARBA00022833"/>
    </source>
</evidence>
<evidence type="ECO:0000256" key="2">
    <source>
        <dbReference type="ARBA" id="ARBA00022801"/>
    </source>
</evidence>
<dbReference type="EMBL" id="JAGGKO010000001">
    <property type="protein sequence ID" value="MBP1953729.1"/>
    <property type="molecule type" value="Genomic_DNA"/>
</dbReference>
<dbReference type="Proteomes" id="UP000614609">
    <property type="component" value="Unassembled WGS sequence"/>
</dbReference>
<dbReference type="EMBL" id="BMOO01000001">
    <property type="protein sequence ID" value="GGM54204.1"/>
    <property type="molecule type" value="Genomic_DNA"/>
</dbReference>
<reference evidence="6" key="2">
    <citation type="submission" date="2020-09" db="EMBL/GenBank/DDBJ databases">
        <authorList>
            <person name="Sun Q."/>
            <person name="Ohkuma M."/>
        </authorList>
    </citation>
    <scope>NUCLEOTIDE SEQUENCE</scope>
    <source>
        <strain evidence="6">JCM 16108</strain>
    </source>
</reference>
<dbReference type="PANTHER" id="PTHR43794">
    <property type="entry name" value="AMINOHYDROLASE SSNA-RELATED"/>
    <property type="match status" value="1"/>
</dbReference>
<feature type="domain" description="Amidohydrolase-related" evidence="4">
    <location>
        <begin position="50"/>
        <end position="404"/>
    </location>
</feature>
<dbReference type="AlphaFoldDB" id="A0A830FXI0"/>
<keyword evidence="8" id="KW-1185">Reference proteome</keyword>
<dbReference type="Gene3D" id="3.20.20.140">
    <property type="entry name" value="Metal-dependent hydrolases"/>
    <property type="match status" value="1"/>
</dbReference>
<organism evidence="6 8">
    <name type="scientific">Halarchaeum rubridurum</name>
    <dbReference type="NCBI Taxonomy" id="489911"/>
    <lineage>
        <taxon>Archaea</taxon>
        <taxon>Methanobacteriati</taxon>
        <taxon>Methanobacteriota</taxon>
        <taxon>Stenosarchaea group</taxon>
        <taxon>Halobacteria</taxon>
        <taxon>Halobacteriales</taxon>
        <taxon>Halobacteriaceae</taxon>
    </lineage>
</organism>
<dbReference type="SUPFAM" id="SSF51556">
    <property type="entry name" value="Metallo-dependent hydrolases"/>
    <property type="match status" value="1"/>
</dbReference>
<dbReference type="GO" id="GO:0046872">
    <property type="term" value="F:metal ion binding"/>
    <property type="evidence" value="ECO:0007669"/>
    <property type="project" value="UniProtKB-KW"/>
</dbReference>
<dbReference type="RefSeq" id="WP_188868997.1">
    <property type="nucleotide sequence ID" value="NZ_BMOO01000001.1"/>
</dbReference>
<dbReference type="InterPro" id="IPR050287">
    <property type="entry name" value="MTA/SAH_deaminase"/>
</dbReference>
<feature type="domain" description="Aminodeoxyfutalosine deaminase/Imidazolonepropionase-like composite" evidence="5">
    <location>
        <begin position="18"/>
        <end position="42"/>
    </location>
</feature>
<dbReference type="Pfam" id="PF22039">
    <property type="entry name" value="HUTI_composite_bact"/>
    <property type="match status" value="1"/>
</dbReference>
<dbReference type="Proteomes" id="UP000765891">
    <property type="component" value="Unassembled WGS sequence"/>
</dbReference>
<dbReference type="InterPro" id="IPR054418">
    <property type="entry name" value="MQNX/HUTI_composite_N"/>
</dbReference>
<dbReference type="PANTHER" id="PTHR43794:SF11">
    <property type="entry name" value="AMIDOHYDROLASE-RELATED DOMAIN-CONTAINING PROTEIN"/>
    <property type="match status" value="1"/>
</dbReference>
<evidence type="ECO:0000313" key="7">
    <source>
        <dbReference type="EMBL" id="MBP1953729.1"/>
    </source>
</evidence>
<sequence length="437" mass="46952">MLLTGTVVVDAETVVEDGGVVVEGERIAAVGERADLVETYPDHEHRAFGVVAPGLVGGHVHSVQSLGRGIADDTELLDWLFESVLPMEADLDADGMGVAARLGYLECLESGTTTVIDHLSVNHAGAAIAAAGETGIRARLGKVLMDQRSPEALEEETEAALAESERLIERYHGSYDDRIRYAVTPRFAVSCTEACLRGARDLADRHDGVRIHTHASENRGEIETVEEDTGMRNVHWLDEVGVTGEDVVLAHCVWTDESERELLAETGTHVTHCPSSNMKLASGVAPIRDYLNRGINVALGNDGPPCNNTLDAFTEMRQASLLGKVEDLDPTALPASAVFEMATRNGARAAGFERVGALREGWKADVVGIDTDLTRATPIHDVLSHLVYAAHGDDVAFTMVDGRVRYDDGEFPGVDADAVRERAREYAATLDGAPSRA</sequence>
<evidence type="ECO:0000259" key="5">
    <source>
        <dbReference type="Pfam" id="PF22039"/>
    </source>
</evidence>
<name>A0A830FXI0_9EURY</name>
<dbReference type="Gene3D" id="2.30.40.10">
    <property type="entry name" value="Urease, subunit C, domain 1"/>
    <property type="match status" value="1"/>
</dbReference>
<proteinExistence type="predicted"/>
<evidence type="ECO:0000256" key="1">
    <source>
        <dbReference type="ARBA" id="ARBA00022723"/>
    </source>
</evidence>
<protein>
    <submittedName>
        <fullName evidence="7">Cytosine/adenosine deaminase-related metal-dependent hydrolase</fullName>
    </submittedName>
    <submittedName>
        <fullName evidence="6">Ethylammeline chlorohydrolase</fullName>
    </submittedName>
</protein>
<dbReference type="NCBIfam" id="NF005557">
    <property type="entry name" value="PRK07228.1"/>
    <property type="match status" value="1"/>
</dbReference>
<dbReference type="FunFam" id="3.20.20.140:FF:000014">
    <property type="entry name" value="5-methylthioadenosine/S-adenosylhomocysteine deaminase"/>
    <property type="match status" value="1"/>
</dbReference>
<comment type="caution">
    <text evidence="6">The sequence shown here is derived from an EMBL/GenBank/DDBJ whole genome shotgun (WGS) entry which is preliminary data.</text>
</comment>
<dbReference type="GO" id="GO:0016814">
    <property type="term" value="F:hydrolase activity, acting on carbon-nitrogen (but not peptide) bonds, in cyclic amidines"/>
    <property type="evidence" value="ECO:0007669"/>
    <property type="project" value="UniProtKB-ARBA"/>
</dbReference>